<accession>A0ABQ0J987</accession>
<keyword evidence="2" id="KW-1185">Reference proteome</keyword>
<reference evidence="2" key="2">
    <citation type="submission" date="2014-09" db="EMBL/GenBank/DDBJ databases">
        <authorList>
            <consortium name="NBRP consortium"/>
            <person name="Sawabe T."/>
            <person name="Meirelles P."/>
            <person name="Nakanishi M."/>
            <person name="Sayaka M."/>
            <person name="Hattori M."/>
            <person name="Ohkuma M."/>
        </authorList>
    </citation>
    <scope>NUCLEOTIDE SEQUENCE [LARGE SCALE GENOMIC DNA]</scope>
    <source>
        <strain evidence="2">JCM 19239</strain>
    </source>
</reference>
<organism evidence="1 2">
    <name type="scientific">Vibrio variabilis</name>
    <dbReference type="NCBI Taxonomy" id="990271"/>
    <lineage>
        <taxon>Bacteria</taxon>
        <taxon>Pseudomonadati</taxon>
        <taxon>Pseudomonadota</taxon>
        <taxon>Gammaproteobacteria</taxon>
        <taxon>Vibrionales</taxon>
        <taxon>Vibrionaceae</taxon>
        <taxon>Vibrio</taxon>
    </lineage>
</organism>
<proteinExistence type="predicted"/>
<comment type="caution">
    <text evidence="1">The sequence shown here is derived from an EMBL/GenBank/DDBJ whole genome shotgun (WGS) entry which is preliminary data.</text>
</comment>
<sequence>MQQDDFFTVNGPLKANIEPLKVGSALPELTDYIAEIPASFVASSEFSQLDQKTDAAQHELNQHNLKHVAELIEQQNNKLNLLLNYMIAQQDEPALRHITKSFGASQLTYISRDELQLGQYTRLKLFLDHPPSGVYCYGEVTNIEHQDEGYLVTLSFVRILEEHQDLLIKAALHQQQKTAASTLARQRKKLIRYELFSPTST</sequence>
<evidence type="ECO:0008006" key="3">
    <source>
        <dbReference type="Google" id="ProtNLM"/>
    </source>
</evidence>
<name>A0ABQ0J987_9VIBR</name>
<evidence type="ECO:0000313" key="1">
    <source>
        <dbReference type="EMBL" id="GAL25301.1"/>
    </source>
</evidence>
<reference evidence="2" key="1">
    <citation type="submission" date="2014-09" db="EMBL/GenBank/DDBJ databases">
        <title>Vibrio variabilis JCM 19239. (C206) whole genome shotgun sequence.</title>
        <authorList>
            <person name="Sawabe T."/>
            <person name="Meirelles P."/>
            <person name="Nakanishi M."/>
            <person name="Sayaka M."/>
            <person name="Hattori M."/>
            <person name="Ohkuma M."/>
        </authorList>
    </citation>
    <scope>NUCLEOTIDE SEQUENCE [LARGE SCALE GENOMIC DNA]</scope>
    <source>
        <strain evidence="2">JCM 19239</strain>
    </source>
</reference>
<dbReference type="EMBL" id="BBMS01000009">
    <property type="protein sequence ID" value="GAL25301.1"/>
    <property type="molecule type" value="Genomic_DNA"/>
</dbReference>
<evidence type="ECO:0000313" key="2">
    <source>
        <dbReference type="Proteomes" id="UP000029223"/>
    </source>
</evidence>
<protein>
    <recommendedName>
        <fullName evidence="3">PilZ domain-containing protein</fullName>
    </recommendedName>
</protein>
<dbReference type="Proteomes" id="UP000029223">
    <property type="component" value="Unassembled WGS sequence"/>
</dbReference>
<gene>
    <name evidence="1" type="ORF">JCM19239_6221</name>
</gene>